<evidence type="ECO:0000313" key="2">
    <source>
        <dbReference type="EMBL" id="GDY47934.1"/>
    </source>
</evidence>
<dbReference type="SUPFAM" id="SSF52266">
    <property type="entry name" value="SGNH hydrolase"/>
    <property type="match status" value="1"/>
</dbReference>
<dbReference type="PANTHER" id="PTHR43784">
    <property type="entry name" value="GDSL-LIKE LIPASE/ACYLHYDROLASE, PUTATIVE (AFU_ORTHOLOGUE AFUA_2G00820)-RELATED"/>
    <property type="match status" value="1"/>
</dbReference>
<dbReference type="Gene3D" id="3.40.50.1110">
    <property type="entry name" value="SGNH hydrolase"/>
    <property type="match status" value="1"/>
</dbReference>
<dbReference type="CDD" id="cd01830">
    <property type="entry name" value="XynE_like"/>
    <property type="match status" value="1"/>
</dbReference>
<proteinExistence type="predicted"/>
<dbReference type="InterPro" id="IPR053140">
    <property type="entry name" value="GDSL_Rv0518-like"/>
</dbReference>
<keyword evidence="3" id="KW-1185">Reference proteome</keyword>
<dbReference type="EMBL" id="BJHV01000001">
    <property type="protein sequence ID" value="GDY47934.1"/>
    <property type="molecule type" value="Genomic_DNA"/>
</dbReference>
<name>A0A4D4KID7_9ACTN</name>
<dbReference type="AlphaFoldDB" id="A0A4D4KID7"/>
<gene>
    <name evidence="2" type="ORF">SANT12839_088160</name>
</gene>
<organism evidence="2 3">
    <name type="scientific">Streptomyces antimycoticus</name>
    <dbReference type="NCBI Taxonomy" id="68175"/>
    <lineage>
        <taxon>Bacteria</taxon>
        <taxon>Bacillati</taxon>
        <taxon>Actinomycetota</taxon>
        <taxon>Actinomycetes</taxon>
        <taxon>Kitasatosporales</taxon>
        <taxon>Streptomycetaceae</taxon>
        <taxon>Streptomyces</taxon>
        <taxon>Streptomyces violaceusniger group</taxon>
    </lineage>
</organism>
<evidence type="ECO:0000259" key="1">
    <source>
        <dbReference type="Pfam" id="PF13472"/>
    </source>
</evidence>
<dbReference type="RefSeq" id="WP_137968996.1">
    <property type="nucleotide sequence ID" value="NZ_BJHV01000001.1"/>
</dbReference>
<dbReference type="GO" id="GO:0016787">
    <property type="term" value="F:hydrolase activity"/>
    <property type="evidence" value="ECO:0007669"/>
    <property type="project" value="UniProtKB-KW"/>
</dbReference>
<dbReference type="Proteomes" id="UP000299290">
    <property type="component" value="Unassembled WGS sequence"/>
</dbReference>
<protein>
    <submittedName>
        <fullName evidence="2">SGNH hydrolase</fullName>
    </submittedName>
</protein>
<sequence length="399" mass="41805">MTGTNNAGSWVRSWGASPQAAHDGLGSLNDYPALADVTLRQVVRISGGGRRVRIRFTNEFGTAPFTIGAARVGLAAPGGGVRPGSEHVLTFSGASSVTVPAGAPILSDPVDLHLPALAKLSISLYLPGRVETCTCHDPALETGWRIPGDAVASPTLPENADVLPVRALISAVELLPDAPAKAIVVVGDSRSDGAGSTPDTNHSWPELLAERLAERGVATGYVSNQGISGNRMLNNGIGVAAAARFDRDVLATPGLGYVVLSVGGNDLAISFAPRDGDGPLAEFLKVFPGAPVTRDDVIAGYRQLSARAHDHGVRVYATTIAPYEGVEVYTPEGESARQAVNEWIRTSGAFDAVLDFDAVWRDPARPGRIREDFHIGDHLHGNDAGYRALADSIDLSLFS</sequence>
<feature type="domain" description="SGNH hydrolase-type esterase" evidence="1">
    <location>
        <begin position="185"/>
        <end position="388"/>
    </location>
</feature>
<dbReference type="PANTHER" id="PTHR43784:SF2">
    <property type="entry name" value="GDSL-LIKE LIPASE_ACYLHYDROLASE, PUTATIVE (AFU_ORTHOLOGUE AFUA_2G00820)-RELATED"/>
    <property type="match status" value="1"/>
</dbReference>
<dbReference type="InterPro" id="IPR013830">
    <property type="entry name" value="SGNH_hydro"/>
</dbReference>
<accession>A0A4D4KID7</accession>
<comment type="caution">
    <text evidence="2">The sequence shown here is derived from an EMBL/GenBank/DDBJ whole genome shotgun (WGS) entry which is preliminary data.</text>
</comment>
<keyword evidence="2" id="KW-0378">Hydrolase</keyword>
<dbReference type="InterPro" id="IPR036514">
    <property type="entry name" value="SGNH_hydro_sf"/>
</dbReference>
<evidence type="ECO:0000313" key="3">
    <source>
        <dbReference type="Proteomes" id="UP000299290"/>
    </source>
</evidence>
<dbReference type="Pfam" id="PF13472">
    <property type="entry name" value="Lipase_GDSL_2"/>
    <property type="match status" value="1"/>
</dbReference>
<reference evidence="2 3" key="1">
    <citation type="journal article" date="2020" name="Int. J. Syst. Evol. Microbiol.">
        <title>Reclassification of Streptomyces castelarensis and Streptomyces sporoclivatus as later heterotypic synonyms of Streptomyces antimycoticus.</title>
        <authorList>
            <person name="Komaki H."/>
            <person name="Tamura T."/>
        </authorList>
    </citation>
    <scope>NUCLEOTIDE SEQUENCE [LARGE SCALE GENOMIC DNA]</scope>
    <source>
        <strain evidence="2 3">NBRC 12839</strain>
    </source>
</reference>